<feature type="transmembrane region" description="Helical" evidence="6">
    <location>
        <begin position="293"/>
        <end position="312"/>
    </location>
</feature>
<evidence type="ECO:0000256" key="2">
    <source>
        <dbReference type="ARBA" id="ARBA00010441"/>
    </source>
</evidence>
<keyword evidence="6" id="KW-1133">Transmembrane helix</keyword>
<dbReference type="InterPro" id="IPR014472">
    <property type="entry name" value="CHOPT"/>
</dbReference>
<keyword evidence="3 5" id="KW-0808">Transferase</keyword>
<evidence type="ECO:0008006" key="9">
    <source>
        <dbReference type="Google" id="ProtNLM"/>
    </source>
</evidence>
<feature type="transmembrane region" description="Helical" evidence="6">
    <location>
        <begin position="53"/>
        <end position="72"/>
    </location>
</feature>
<evidence type="ECO:0000256" key="6">
    <source>
        <dbReference type="SAM" id="Phobius"/>
    </source>
</evidence>
<feature type="transmembrane region" description="Helical" evidence="6">
    <location>
        <begin position="190"/>
        <end position="207"/>
    </location>
</feature>
<dbReference type="PANTHER" id="PTHR10414:SF37">
    <property type="entry name" value="BB IN A BOXCAR, ISOFORM C"/>
    <property type="match status" value="1"/>
</dbReference>
<evidence type="ECO:0000313" key="8">
    <source>
        <dbReference type="Proteomes" id="UP001295684"/>
    </source>
</evidence>
<dbReference type="Gene3D" id="1.20.120.1760">
    <property type="match status" value="1"/>
</dbReference>
<evidence type="ECO:0000256" key="4">
    <source>
        <dbReference type="ARBA" id="ARBA00023136"/>
    </source>
</evidence>
<keyword evidence="4 6" id="KW-0472">Membrane</keyword>
<protein>
    <recommendedName>
        <fullName evidence="9">Ethanolaminephosphotransferase</fullName>
    </recommendedName>
</protein>
<dbReference type="GO" id="GO:0008654">
    <property type="term" value="P:phospholipid biosynthetic process"/>
    <property type="evidence" value="ECO:0007669"/>
    <property type="project" value="InterPro"/>
</dbReference>
<feature type="transmembrane region" description="Helical" evidence="6">
    <location>
        <begin position="227"/>
        <end position="248"/>
    </location>
</feature>
<dbReference type="InterPro" id="IPR048254">
    <property type="entry name" value="CDP_ALCOHOL_P_TRANSF_CS"/>
</dbReference>
<name>A0AAD1XDS7_EUPCR</name>
<dbReference type="InterPro" id="IPR000462">
    <property type="entry name" value="CDP-OH_P_trans"/>
</dbReference>
<evidence type="ECO:0000313" key="7">
    <source>
        <dbReference type="EMBL" id="CAI2370750.1"/>
    </source>
</evidence>
<keyword evidence="6" id="KW-0812">Transmembrane</keyword>
<comment type="subcellular location">
    <subcellularLocation>
        <location evidence="1">Membrane</location>
    </subcellularLocation>
</comment>
<dbReference type="GO" id="GO:0016020">
    <property type="term" value="C:membrane"/>
    <property type="evidence" value="ECO:0007669"/>
    <property type="project" value="UniProtKB-SubCell"/>
</dbReference>
<dbReference type="PROSITE" id="PS00379">
    <property type="entry name" value="CDP_ALCOHOL_P_TRANSF"/>
    <property type="match status" value="1"/>
</dbReference>
<feature type="transmembrane region" description="Helical" evidence="6">
    <location>
        <begin position="319"/>
        <end position="336"/>
    </location>
</feature>
<evidence type="ECO:0000256" key="5">
    <source>
        <dbReference type="RuleBase" id="RU003750"/>
    </source>
</evidence>
<evidence type="ECO:0000256" key="1">
    <source>
        <dbReference type="ARBA" id="ARBA00004370"/>
    </source>
</evidence>
<keyword evidence="8" id="KW-1185">Reference proteome</keyword>
<proteinExistence type="inferred from homology"/>
<dbReference type="EMBL" id="CAMPGE010011953">
    <property type="protein sequence ID" value="CAI2370750.1"/>
    <property type="molecule type" value="Genomic_DNA"/>
</dbReference>
<accession>A0AAD1XDS7</accession>
<dbReference type="PIRSF" id="PIRSF015665">
    <property type="entry name" value="CHOPT"/>
    <property type="match status" value="1"/>
</dbReference>
<dbReference type="GO" id="GO:0016780">
    <property type="term" value="F:phosphotransferase activity, for other substituted phosphate groups"/>
    <property type="evidence" value="ECO:0007669"/>
    <property type="project" value="InterPro"/>
</dbReference>
<dbReference type="Pfam" id="PF01066">
    <property type="entry name" value="CDP-OH_P_transf"/>
    <property type="match status" value="1"/>
</dbReference>
<dbReference type="PANTHER" id="PTHR10414">
    <property type="entry name" value="ETHANOLAMINEPHOSPHOTRANSFERASE"/>
    <property type="match status" value="1"/>
</dbReference>
<sequence length="394" mass="44749">MSYLVGRFITEEGKQNFKNYKYVSGEYSSTDLLLNPFWEWTTELFPMWMAPNLITFMGLLAAVLPCMLMLYYDLGKAYLSTSQPLPEYTYLLVAIGTFVYQTLDSVDGKQARRTGSSSPLGQLFDHGCDFVCWVFSIIGVIAFLELGLCFNGVLAIYSTIGPFFFFNLLEYYSGVYHYVVGGIDGTSSQMLVIFLYLLPFIFGANVYQSKISEILPFMPGSLIEGFLLKDAVILIAVYIGVVCSIPLIFKTFSSIKEPYLKLIAALQTIQHLAIYVCLYMVDPTIPFIKENASLVYLLFGMLFALGNFKLIVCHMAKMQFEIVCFELLLFVPYFYFQSHYDGSKQSEDNIKLAFHATFLVMFIIVARFTQTSITQMTQYLGISCFTIENKKKTS</sequence>
<comment type="caution">
    <text evidence="7">The sequence shown here is derived from an EMBL/GenBank/DDBJ whole genome shotgun (WGS) entry which is preliminary data.</text>
</comment>
<feature type="transmembrane region" description="Helical" evidence="6">
    <location>
        <begin position="260"/>
        <end position="281"/>
    </location>
</feature>
<dbReference type="Proteomes" id="UP001295684">
    <property type="component" value="Unassembled WGS sequence"/>
</dbReference>
<dbReference type="AlphaFoldDB" id="A0AAD1XDS7"/>
<comment type="similarity">
    <text evidence="2 5">Belongs to the CDP-alcohol phosphatidyltransferase class-I family.</text>
</comment>
<evidence type="ECO:0000256" key="3">
    <source>
        <dbReference type="ARBA" id="ARBA00022679"/>
    </source>
</evidence>
<feature type="transmembrane region" description="Helical" evidence="6">
    <location>
        <begin position="352"/>
        <end position="369"/>
    </location>
</feature>
<dbReference type="InterPro" id="IPR043130">
    <property type="entry name" value="CDP-OH_PTrfase_TM_dom"/>
</dbReference>
<reference evidence="7" key="1">
    <citation type="submission" date="2023-07" db="EMBL/GenBank/DDBJ databases">
        <authorList>
            <consortium name="AG Swart"/>
            <person name="Singh M."/>
            <person name="Singh A."/>
            <person name="Seah K."/>
            <person name="Emmerich C."/>
        </authorList>
    </citation>
    <scope>NUCLEOTIDE SEQUENCE</scope>
    <source>
        <strain evidence="7">DP1</strain>
    </source>
</reference>
<gene>
    <name evidence="7" type="ORF">ECRASSUSDP1_LOCUS12068</name>
</gene>
<organism evidence="7 8">
    <name type="scientific">Euplotes crassus</name>
    <dbReference type="NCBI Taxonomy" id="5936"/>
    <lineage>
        <taxon>Eukaryota</taxon>
        <taxon>Sar</taxon>
        <taxon>Alveolata</taxon>
        <taxon>Ciliophora</taxon>
        <taxon>Intramacronucleata</taxon>
        <taxon>Spirotrichea</taxon>
        <taxon>Hypotrichia</taxon>
        <taxon>Euplotida</taxon>
        <taxon>Euplotidae</taxon>
        <taxon>Moneuplotes</taxon>
    </lineage>
</organism>